<dbReference type="Proteomes" id="UP000813427">
    <property type="component" value="Unassembled WGS sequence"/>
</dbReference>
<dbReference type="CDD" id="cd08249">
    <property type="entry name" value="enoyl_reductase_like"/>
    <property type="match status" value="1"/>
</dbReference>
<evidence type="ECO:0000256" key="1">
    <source>
        <dbReference type="ARBA" id="ARBA00008072"/>
    </source>
</evidence>
<dbReference type="OrthoDB" id="48317at2759"/>
<dbReference type="EMBL" id="JAGPXF010000006">
    <property type="protein sequence ID" value="KAH7239472.1"/>
    <property type="molecule type" value="Genomic_DNA"/>
</dbReference>
<dbReference type="InterPro" id="IPR047122">
    <property type="entry name" value="Trans-enoyl_RdTase-like"/>
</dbReference>
<proteinExistence type="inferred from homology"/>
<evidence type="ECO:0000313" key="5">
    <source>
        <dbReference type="Proteomes" id="UP000813427"/>
    </source>
</evidence>
<keyword evidence="5" id="KW-1185">Reference proteome</keyword>
<reference evidence="4" key="1">
    <citation type="journal article" date="2021" name="Nat. Commun.">
        <title>Genetic determinants of endophytism in the Arabidopsis root mycobiome.</title>
        <authorList>
            <person name="Mesny F."/>
            <person name="Miyauchi S."/>
            <person name="Thiergart T."/>
            <person name="Pickel B."/>
            <person name="Atanasova L."/>
            <person name="Karlsson M."/>
            <person name="Huettel B."/>
            <person name="Barry K.W."/>
            <person name="Haridas S."/>
            <person name="Chen C."/>
            <person name="Bauer D."/>
            <person name="Andreopoulos W."/>
            <person name="Pangilinan J."/>
            <person name="LaButti K."/>
            <person name="Riley R."/>
            <person name="Lipzen A."/>
            <person name="Clum A."/>
            <person name="Drula E."/>
            <person name="Henrissat B."/>
            <person name="Kohler A."/>
            <person name="Grigoriev I.V."/>
            <person name="Martin F.M."/>
            <person name="Hacquard S."/>
        </authorList>
    </citation>
    <scope>NUCLEOTIDE SEQUENCE</scope>
    <source>
        <strain evidence="4">MPI-SDFR-AT-0068</strain>
    </source>
</reference>
<organism evidence="4 5">
    <name type="scientific">Fusarium tricinctum</name>
    <dbReference type="NCBI Taxonomy" id="61284"/>
    <lineage>
        <taxon>Eukaryota</taxon>
        <taxon>Fungi</taxon>
        <taxon>Dikarya</taxon>
        <taxon>Ascomycota</taxon>
        <taxon>Pezizomycotina</taxon>
        <taxon>Sordariomycetes</taxon>
        <taxon>Hypocreomycetidae</taxon>
        <taxon>Hypocreales</taxon>
        <taxon>Nectriaceae</taxon>
        <taxon>Fusarium</taxon>
        <taxon>Fusarium tricinctum species complex</taxon>
    </lineage>
</organism>
<dbReference type="InterPro" id="IPR013154">
    <property type="entry name" value="ADH-like_N"/>
</dbReference>
<protein>
    <submittedName>
        <fullName evidence="4">Chaperonin 10-like protein</fullName>
    </submittedName>
</protein>
<feature type="domain" description="Enoyl reductase (ER)" evidence="3">
    <location>
        <begin position="7"/>
        <end position="353"/>
    </location>
</feature>
<comment type="similarity">
    <text evidence="1">Belongs to the zinc-containing alcohol dehydrogenase family.</text>
</comment>
<dbReference type="AlphaFoldDB" id="A0A8K0RSR8"/>
<dbReference type="SUPFAM" id="SSF50129">
    <property type="entry name" value="GroES-like"/>
    <property type="match status" value="1"/>
</dbReference>
<keyword evidence="2" id="KW-0560">Oxidoreductase</keyword>
<comment type="caution">
    <text evidence="4">The sequence shown here is derived from an EMBL/GenBank/DDBJ whole genome shotgun (WGS) entry which is preliminary data.</text>
</comment>
<dbReference type="Gene3D" id="3.40.50.720">
    <property type="entry name" value="NAD(P)-binding Rossmann-like Domain"/>
    <property type="match status" value="1"/>
</dbReference>
<evidence type="ECO:0000259" key="3">
    <source>
        <dbReference type="SMART" id="SM00829"/>
    </source>
</evidence>
<dbReference type="InterPro" id="IPR011032">
    <property type="entry name" value="GroES-like_sf"/>
</dbReference>
<dbReference type="Pfam" id="PF08240">
    <property type="entry name" value="ADH_N"/>
    <property type="match status" value="1"/>
</dbReference>
<dbReference type="SUPFAM" id="SSF51735">
    <property type="entry name" value="NAD(P)-binding Rossmann-fold domains"/>
    <property type="match status" value="1"/>
</dbReference>
<dbReference type="SMART" id="SM00829">
    <property type="entry name" value="PKS_ER"/>
    <property type="match status" value="1"/>
</dbReference>
<dbReference type="InterPro" id="IPR013149">
    <property type="entry name" value="ADH-like_C"/>
</dbReference>
<gene>
    <name evidence="4" type="ORF">BKA59DRAFT_404050</name>
</gene>
<dbReference type="InterPro" id="IPR036291">
    <property type="entry name" value="NAD(P)-bd_dom_sf"/>
</dbReference>
<evidence type="ECO:0000256" key="2">
    <source>
        <dbReference type="ARBA" id="ARBA00023002"/>
    </source>
</evidence>
<name>A0A8K0RSR8_9HYPO</name>
<evidence type="ECO:0000313" key="4">
    <source>
        <dbReference type="EMBL" id="KAH7239472.1"/>
    </source>
</evidence>
<dbReference type="Gene3D" id="3.90.180.10">
    <property type="entry name" value="Medium-chain alcohol dehydrogenases, catalytic domain"/>
    <property type="match status" value="1"/>
</dbReference>
<sequence>MQAIRMKSLGVAALESAPIPQLRDDYILVKTRAVTINPADWNSIDYIATPGEIVGCDYSGVVVQVGALLQDQFRPGDRVAGLVHGCDHLCIPYFIDGLCNASNHADGAFAEFVIAKGDLQMKIPQDMSLETATTLGAGISTVGQSLYQSLALPLPKSETSENYVLLYGGSTATGSLAIQFAKLYVLSTLQVVATCSPSHEAWLRKLGADRVIDYKSPTCAADIRRFTSNKLAYTFDTIGSMATAQICGDAIGPEGGIYTSLEPVAELLRSDIVNKNTMVFSAFGENFQIGGKDVLANAFDYEFAVKFVKIAGELLLQGKLVAHPVSHQEGGLDRVLEGVDMLRKGSVSGVKLVYTISDS</sequence>
<dbReference type="Pfam" id="PF00107">
    <property type="entry name" value="ADH_zinc_N"/>
    <property type="match status" value="1"/>
</dbReference>
<dbReference type="PANTHER" id="PTHR45348:SF2">
    <property type="entry name" value="ZINC-TYPE ALCOHOL DEHYDROGENASE-LIKE PROTEIN C2E1P3.01"/>
    <property type="match status" value="1"/>
</dbReference>
<dbReference type="InterPro" id="IPR020843">
    <property type="entry name" value="ER"/>
</dbReference>
<accession>A0A8K0RSR8</accession>
<dbReference type="PANTHER" id="PTHR45348">
    <property type="entry name" value="HYPOTHETICAL OXIDOREDUCTASE (EUROFUNG)"/>
    <property type="match status" value="1"/>
</dbReference>
<dbReference type="GO" id="GO:0016651">
    <property type="term" value="F:oxidoreductase activity, acting on NAD(P)H"/>
    <property type="evidence" value="ECO:0007669"/>
    <property type="project" value="InterPro"/>
</dbReference>